<keyword evidence="1" id="KW-0677">Repeat</keyword>
<feature type="domain" description="DC1" evidence="3">
    <location>
        <begin position="74"/>
        <end position="117"/>
    </location>
</feature>
<dbReference type="AlphaFoldDB" id="A0AA88WSX8"/>
<evidence type="ECO:0000256" key="1">
    <source>
        <dbReference type="ARBA" id="ARBA00022737"/>
    </source>
</evidence>
<proteinExistence type="predicted"/>
<organism evidence="4 5">
    <name type="scientific">Escallonia herrerae</name>
    <dbReference type="NCBI Taxonomy" id="1293975"/>
    <lineage>
        <taxon>Eukaryota</taxon>
        <taxon>Viridiplantae</taxon>
        <taxon>Streptophyta</taxon>
        <taxon>Embryophyta</taxon>
        <taxon>Tracheophyta</taxon>
        <taxon>Spermatophyta</taxon>
        <taxon>Magnoliopsida</taxon>
        <taxon>eudicotyledons</taxon>
        <taxon>Gunneridae</taxon>
        <taxon>Pentapetalae</taxon>
        <taxon>asterids</taxon>
        <taxon>campanulids</taxon>
        <taxon>Escalloniales</taxon>
        <taxon>Escalloniaceae</taxon>
        <taxon>Escallonia</taxon>
    </lineage>
</organism>
<evidence type="ECO:0000313" key="4">
    <source>
        <dbReference type="EMBL" id="KAK3030805.1"/>
    </source>
</evidence>
<dbReference type="SUPFAM" id="SSF57889">
    <property type="entry name" value="Cysteine-rich domain"/>
    <property type="match status" value="1"/>
</dbReference>
<gene>
    <name evidence="4" type="ORF">RJ639_037186</name>
</gene>
<reference evidence="4" key="1">
    <citation type="submission" date="2022-12" db="EMBL/GenBank/DDBJ databases">
        <title>Draft genome assemblies for two species of Escallonia (Escalloniales).</title>
        <authorList>
            <person name="Chanderbali A."/>
            <person name="Dervinis C."/>
            <person name="Anghel I."/>
            <person name="Soltis D."/>
            <person name="Soltis P."/>
            <person name="Zapata F."/>
        </authorList>
    </citation>
    <scope>NUCLEOTIDE SEQUENCE</scope>
    <source>
        <strain evidence="4">UCBG64.0493</strain>
        <tissue evidence="4">Leaf</tissue>
    </source>
</reference>
<protein>
    <recommendedName>
        <fullName evidence="3">DC1 domain-containing protein</fullName>
    </recommendedName>
</protein>
<keyword evidence="5" id="KW-1185">Reference proteome</keyword>
<accession>A0AA88WSX8</accession>
<feature type="compositionally biased region" description="Polar residues" evidence="2">
    <location>
        <begin position="180"/>
        <end position="193"/>
    </location>
</feature>
<dbReference type="PANTHER" id="PTHR46288">
    <property type="entry name" value="PHORBOL-ESTER/DAG-TYPE DOMAIN-CONTAINING PROTEIN"/>
    <property type="match status" value="1"/>
</dbReference>
<feature type="region of interest" description="Disordered" evidence="2">
    <location>
        <begin position="180"/>
        <end position="201"/>
    </location>
</feature>
<feature type="domain" description="DC1" evidence="3">
    <location>
        <begin position="13"/>
        <end position="59"/>
    </location>
</feature>
<dbReference type="CDD" id="cd00029">
    <property type="entry name" value="C1"/>
    <property type="match status" value="1"/>
</dbReference>
<dbReference type="InterPro" id="IPR046349">
    <property type="entry name" value="C1-like_sf"/>
</dbReference>
<comment type="caution">
    <text evidence="4">The sequence shown here is derived from an EMBL/GenBank/DDBJ whole genome shotgun (WGS) entry which is preliminary data.</text>
</comment>
<feature type="domain" description="DC1" evidence="3">
    <location>
        <begin position="127"/>
        <end position="174"/>
    </location>
</feature>
<dbReference type="Pfam" id="PF03107">
    <property type="entry name" value="C1_2"/>
    <property type="match status" value="3"/>
</dbReference>
<dbReference type="InterPro" id="IPR004146">
    <property type="entry name" value="DC1"/>
</dbReference>
<dbReference type="EMBL" id="JAVXUP010000327">
    <property type="protein sequence ID" value="KAK3030805.1"/>
    <property type="molecule type" value="Genomic_DNA"/>
</dbReference>
<sequence>MGKLDSDSIINHFSHQHPLKLLNFQPRTTHAVFCSGCKRNASGWIYVCDSCNYCLHKACTKFPETFSHDVDKTHPLVLLSSPAYPEGAFKCNGCGGSGTGFSYHCPECELDIHPICAFMPPTIKHVSHDHWLDLCFSPPYDNMVFSCDICQGSGFNHWLYRCDTCGFDAHMKCAKNNTIQQSQPPQLTQSRSVPPQPPQLLKSRSVPLRVAEPANAFPSWNETSHPFSPPPPVQQPYTGCTCIHAQQANPGNGFPNRTQSFPQAGQGSQYAGAAPILGGAAYVLNTPARSDMMSNLAGHVVQGIIDGLFQQAGQAIFDGFVDGS</sequence>
<evidence type="ECO:0000313" key="5">
    <source>
        <dbReference type="Proteomes" id="UP001188597"/>
    </source>
</evidence>
<evidence type="ECO:0000256" key="2">
    <source>
        <dbReference type="SAM" id="MobiDB-lite"/>
    </source>
</evidence>
<dbReference type="PANTHER" id="PTHR46288:SF69">
    <property type="entry name" value="DC1 DOMAIN-CONTAINING PROTEIN"/>
    <property type="match status" value="1"/>
</dbReference>
<dbReference type="Proteomes" id="UP001188597">
    <property type="component" value="Unassembled WGS sequence"/>
</dbReference>
<name>A0AA88WSX8_9ASTE</name>
<evidence type="ECO:0000259" key="3">
    <source>
        <dbReference type="Pfam" id="PF03107"/>
    </source>
</evidence>